<comment type="caution">
    <text evidence="1">The sequence shown here is derived from an EMBL/GenBank/DDBJ whole genome shotgun (WGS) entry which is preliminary data.</text>
</comment>
<evidence type="ECO:0000313" key="1">
    <source>
        <dbReference type="EMBL" id="KAK1843482.1"/>
    </source>
</evidence>
<dbReference type="Proteomes" id="UP001243330">
    <property type="component" value="Unassembled WGS sequence"/>
</dbReference>
<protein>
    <submittedName>
        <fullName evidence="1">Uncharacterized protein</fullName>
    </submittedName>
</protein>
<organism evidence="1 2">
    <name type="scientific">Colletotrichum chrysophilum</name>
    <dbReference type="NCBI Taxonomy" id="1836956"/>
    <lineage>
        <taxon>Eukaryota</taxon>
        <taxon>Fungi</taxon>
        <taxon>Dikarya</taxon>
        <taxon>Ascomycota</taxon>
        <taxon>Pezizomycotina</taxon>
        <taxon>Sordariomycetes</taxon>
        <taxon>Hypocreomycetidae</taxon>
        <taxon>Glomerellales</taxon>
        <taxon>Glomerellaceae</taxon>
        <taxon>Colletotrichum</taxon>
        <taxon>Colletotrichum gloeosporioides species complex</taxon>
    </lineage>
</organism>
<name>A0AAD9EDA7_9PEZI</name>
<keyword evidence="2" id="KW-1185">Reference proteome</keyword>
<reference evidence="1" key="1">
    <citation type="submission" date="2023-01" db="EMBL/GenBank/DDBJ databases">
        <title>Colletotrichum chrysophilum M932 genome sequence.</title>
        <authorList>
            <person name="Baroncelli R."/>
        </authorList>
    </citation>
    <scope>NUCLEOTIDE SEQUENCE</scope>
    <source>
        <strain evidence="1">M932</strain>
    </source>
</reference>
<dbReference type="EMBL" id="JAQOWY010000356">
    <property type="protein sequence ID" value="KAK1843482.1"/>
    <property type="molecule type" value="Genomic_DNA"/>
</dbReference>
<dbReference type="AlphaFoldDB" id="A0AAD9EDA7"/>
<proteinExistence type="predicted"/>
<gene>
    <name evidence="1" type="ORF">CCHR01_13899</name>
</gene>
<evidence type="ECO:0000313" key="2">
    <source>
        <dbReference type="Proteomes" id="UP001243330"/>
    </source>
</evidence>
<accession>A0AAD9EDA7</accession>
<sequence>MKPPFASSVELELAAEGWKFLLREEKKPGFPRLARRYAAAAGMAGWIRATTSRTANAIRTVRMVCVCAVCVTESVCPCHDSFYETRRSKGPTAATLILSSQESTSKAPASPACASGTLLPRSFSRARASCVLGFRFVCPPIAIFFSLCP</sequence>